<evidence type="ECO:0000256" key="1">
    <source>
        <dbReference type="ARBA" id="ARBA00004141"/>
    </source>
</evidence>
<sequence>MFKVSGITLSHWAGSLVDKYPRLTLVRSGILVQKLSAFFAYISCAWMFNSGNNHLGGGKSSMTPIFALIVFFGCALHFSNIVISIAVERDWATAISTDPARAQRPGSEVVTGYGAITNPDLRSPSFEDKLSGLNTYLRQINLLCQLCAPLFVSFLSLTFDGGDSEAGVSLAVLSAISVISLVFEEYWIGVVYRRFPQLQHLIGDLCVSEARQHLAEDERESLIEEAEVDEAEPHALTGSAPESLARRSWWQRFKLILATHEWDELAHLPVFFSSLSISFLYITVLSFDGIMIGYLKMLSFSDALIAIMRGICVVTGLCGTALAHPLEKRIGTERAGNWTIWSMVFSLVPVVIALYVFAPKPESTPSGHPAMSLLGAALLFGGMALSRIGLWSFDLIQTKQLQTALNFHPKRNSLTALQYTMQNVGSLAKYSLTMIFWRPSQFRWAAAASFASVSAGAVMYMMYVKKTRGHVLHLDWVKKMF</sequence>
<comment type="function">
    <text evidence="7">May be involved in iron transport and iron homeostasis.</text>
</comment>
<dbReference type="PANTHER" id="PTHR11660">
    <property type="entry name" value="SOLUTE CARRIER FAMILY 40 MEMBER"/>
    <property type="match status" value="1"/>
</dbReference>
<keyword evidence="9" id="KW-1185">Reference proteome</keyword>
<comment type="caution">
    <text evidence="8">The sequence shown here is derived from an EMBL/GenBank/DDBJ whole genome shotgun (WGS) entry which is preliminary data.</text>
</comment>
<evidence type="ECO:0000313" key="9">
    <source>
        <dbReference type="Proteomes" id="UP000518752"/>
    </source>
</evidence>
<dbReference type="GO" id="GO:0005381">
    <property type="term" value="F:iron ion transmembrane transporter activity"/>
    <property type="evidence" value="ECO:0007669"/>
    <property type="project" value="UniProtKB-UniRule"/>
</dbReference>
<feature type="transmembrane region" description="Helical" evidence="7">
    <location>
        <begin position="370"/>
        <end position="390"/>
    </location>
</feature>
<evidence type="ECO:0000256" key="3">
    <source>
        <dbReference type="ARBA" id="ARBA00022448"/>
    </source>
</evidence>
<dbReference type="EMBL" id="JAACJN010000004">
    <property type="protein sequence ID" value="KAF5392663.1"/>
    <property type="molecule type" value="Genomic_DNA"/>
</dbReference>
<dbReference type="Pfam" id="PF06963">
    <property type="entry name" value="FPN1"/>
    <property type="match status" value="2"/>
</dbReference>
<evidence type="ECO:0000256" key="5">
    <source>
        <dbReference type="ARBA" id="ARBA00022989"/>
    </source>
</evidence>
<keyword evidence="3 7" id="KW-0813">Transport</keyword>
<evidence type="ECO:0000256" key="2">
    <source>
        <dbReference type="ARBA" id="ARBA00006279"/>
    </source>
</evidence>
<comment type="subcellular location">
    <subcellularLocation>
        <location evidence="1 7">Membrane</location>
        <topology evidence="1 7">Multi-pass membrane protein</topology>
    </subcellularLocation>
</comment>
<feature type="transmembrane region" description="Helical" evidence="7">
    <location>
        <begin position="270"/>
        <end position="294"/>
    </location>
</feature>
<feature type="transmembrane region" description="Helical" evidence="7">
    <location>
        <begin position="444"/>
        <end position="463"/>
    </location>
</feature>
<accession>A0A8H5MG03</accession>
<feature type="transmembrane region" description="Helical" evidence="7">
    <location>
        <begin position="338"/>
        <end position="358"/>
    </location>
</feature>
<evidence type="ECO:0000256" key="6">
    <source>
        <dbReference type="ARBA" id="ARBA00023136"/>
    </source>
</evidence>
<evidence type="ECO:0000256" key="7">
    <source>
        <dbReference type="RuleBase" id="RU365065"/>
    </source>
</evidence>
<dbReference type="InterPro" id="IPR009716">
    <property type="entry name" value="Ferroportin-1"/>
</dbReference>
<feature type="transmembrane region" description="Helical" evidence="7">
    <location>
        <begin position="29"/>
        <end position="48"/>
    </location>
</feature>
<dbReference type="PANTHER" id="PTHR11660:SF57">
    <property type="entry name" value="SOLUTE CARRIER FAMILY 40 MEMBER"/>
    <property type="match status" value="1"/>
</dbReference>
<proteinExistence type="inferred from homology"/>
<keyword evidence="4 7" id="KW-0812">Transmembrane</keyword>
<dbReference type="InterPro" id="IPR036259">
    <property type="entry name" value="MFS_trans_sf"/>
</dbReference>
<comment type="caution">
    <text evidence="7">Lacks conserved residue(s) required for the propagation of feature annotation.</text>
</comment>
<name>A0A8H5MG03_9AGAR</name>
<keyword evidence="6 7" id="KW-0472">Membrane</keyword>
<dbReference type="Proteomes" id="UP000518752">
    <property type="component" value="Unassembled WGS sequence"/>
</dbReference>
<feature type="transmembrane region" description="Helical" evidence="7">
    <location>
        <begin position="306"/>
        <end position="326"/>
    </location>
</feature>
<protein>
    <recommendedName>
        <fullName evidence="7">Solute carrier family 40 member</fullName>
    </recommendedName>
</protein>
<dbReference type="SUPFAM" id="SSF103473">
    <property type="entry name" value="MFS general substrate transporter"/>
    <property type="match status" value="1"/>
</dbReference>
<feature type="transmembrane region" description="Helical" evidence="7">
    <location>
        <begin position="171"/>
        <end position="192"/>
    </location>
</feature>
<dbReference type="AlphaFoldDB" id="A0A8H5MG03"/>
<feature type="transmembrane region" description="Helical" evidence="7">
    <location>
        <begin position="140"/>
        <end position="159"/>
    </location>
</feature>
<keyword evidence="7" id="KW-0406">Ion transport</keyword>
<evidence type="ECO:0000313" key="8">
    <source>
        <dbReference type="EMBL" id="KAF5392663.1"/>
    </source>
</evidence>
<dbReference type="GO" id="GO:0016020">
    <property type="term" value="C:membrane"/>
    <property type="evidence" value="ECO:0007669"/>
    <property type="project" value="UniProtKB-SubCell"/>
</dbReference>
<organism evidence="8 9">
    <name type="scientific">Collybiopsis confluens</name>
    <dbReference type="NCBI Taxonomy" id="2823264"/>
    <lineage>
        <taxon>Eukaryota</taxon>
        <taxon>Fungi</taxon>
        <taxon>Dikarya</taxon>
        <taxon>Basidiomycota</taxon>
        <taxon>Agaricomycotina</taxon>
        <taxon>Agaricomycetes</taxon>
        <taxon>Agaricomycetidae</taxon>
        <taxon>Agaricales</taxon>
        <taxon>Marasmiineae</taxon>
        <taxon>Omphalotaceae</taxon>
        <taxon>Collybiopsis</taxon>
    </lineage>
</organism>
<evidence type="ECO:0000256" key="4">
    <source>
        <dbReference type="ARBA" id="ARBA00022692"/>
    </source>
</evidence>
<reference evidence="8 9" key="1">
    <citation type="journal article" date="2020" name="ISME J.">
        <title>Uncovering the hidden diversity of litter-decomposition mechanisms in mushroom-forming fungi.</title>
        <authorList>
            <person name="Floudas D."/>
            <person name="Bentzer J."/>
            <person name="Ahren D."/>
            <person name="Johansson T."/>
            <person name="Persson P."/>
            <person name="Tunlid A."/>
        </authorList>
    </citation>
    <scope>NUCLEOTIDE SEQUENCE [LARGE SCALE GENOMIC DNA]</scope>
    <source>
        <strain evidence="8 9">CBS 406.79</strain>
    </source>
</reference>
<comment type="similarity">
    <text evidence="2 7">Belongs to the ferroportin (FP) (TC 2.A.100) family. SLC40A subfamily.</text>
</comment>
<gene>
    <name evidence="8" type="ORF">D9757_000936</name>
</gene>
<dbReference type="OrthoDB" id="648861at2759"/>
<keyword evidence="5 7" id="KW-1133">Transmembrane helix</keyword>
<feature type="transmembrane region" description="Helical" evidence="7">
    <location>
        <begin position="68"/>
        <end position="87"/>
    </location>
</feature>